<evidence type="ECO:0000313" key="3">
    <source>
        <dbReference type="Proteomes" id="UP000230292"/>
    </source>
</evidence>
<name>A0A2M7H2N3_9BACT</name>
<sequence>MEASSATTQPKEVRMKAPRSGRPPTVMMALVFGAAPTGDEDDTCLDFLDTVLRVFGDDPTLVFYRLERVVPRNDSSPLAFRQSDGLTSAFNPRPAARSQPLIDGFEEDWVVLEANLFAASIGVETPESLVERINEQIGVQTQSGRSNRFVGVASPLVDVMREFPLIAPESEESPVQTRARVELVRRLPSGGLQSIDLATARELAPPETATFDPTEAPTVRLRRPVVAEDES</sequence>
<dbReference type="EMBL" id="PFGC01000050">
    <property type="protein sequence ID" value="PIW36507.1"/>
    <property type="molecule type" value="Genomic_DNA"/>
</dbReference>
<dbReference type="Proteomes" id="UP000230292">
    <property type="component" value="Unassembled WGS sequence"/>
</dbReference>
<organism evidence="2 3">
    <name type="scientific">Candidatus Kerfeldbacteria bacterium CG15_BIG_FIL_POST_REV_8_21_14_020_45_12</name>
    <dbReference type="NCBI Taxonomy" id="2014247"/>
    <lineage>
        <taxon>Bacteria</taxon>
        <taxon>Candidatus Kerfeldiibacteriota</taxon>
    </lineage>
</organism>
<feature type="region of interest" description="Disordered" evidence="1">
    <location>
        <begin position="206"/>
        <end position="231"/>
    </location>
</feature>
<reference evidence="2 3" key="1">
    <citation type="submission" date="2017-09" db="EMBL/GenBank/DDBJ databases">
        <title>Depth-based differentiation of microbial function through sediment-hosted aquifers and enrichment of novel symbionts in the deep terrestrial subsurface.</title>
        <authorList>
            <person name="Probst A.J."/>
            <person name="Ladd B."/>
            <person name="Jarett J.K."/>
            <person name="Geller-Mcgrath D.E."/>
            <person name="Sieber C.M."/>
            <person name="Emerson J.B."/>
            <person name="Anantharaman K."/>
            <person name="Thomas B.C."/>
            <person name="Malmstrom R."/>
            <person name="Stieglmeier M."/>
            <person name="Klingl A."/>
            <person name="Woyke T."/>
            <person name="Ryan C.M."/>
            <person name="Banfield J.F."/>
        </authorList>
    </citation>
    <scope>NUCLEOTIDE SEQUENCE [LARGE SCALE GENOMIC DNA]</scope>
    <source>
        <strain evidence="2">CG15_BIG_FIL_POST_REV_8_21_14_020_45_12</strain>
    </source>
</reference>
<gene>
    <name evidence="2" type="ORF">COW24_04840</name>
</gene>
<protein>
    <submittedName>
        <fullName evidence="2">Uncharacterized protein</fullName>
    </submittedName>
</protein>
<feature type="region of interest" description="Disordered" evidence="1">
    <location>
        <begin position="1"/>
        <end position="21"/>
    </location>
</feature>
<evidence type="ECO:0000313" key="2">
    <source>
        <dbReference type="EMBL" id="PIW36507.1"/>
    </source>
</evidence>
<evidence type="ECO:0000256" key="1">
    <source>
        <dbReference type="SAM" id="MobiDB-lite"/>
    </source>
</evidence>
<accession>A0A2M7H2N3</accession>
<feature type="compositionally biased region" description="Polar residues" evidence="1">
    <location>
        <begin position="1"/>
        <end position="10"/>
    </location>
</feature>
<proteinExistence type="predicted"/>
<dbReference type="AlphaFoldDB" id="A0A2M7H2N3"/>
<comment type="caution">
    <text evidence="2">The sequence shown here is derived from an EMBL/GenBank/DDBJ whole genome shotgun (WGS) entry which is preliminary data.</text>
</comment>